<proteinExistence type="predicted"/>
<name>A0ACC3ZLA2_COLTU</name>
<dbReference type="EMBL" id="VUJX02000001">
    <property type="protein sequence ID" value="KAL0944888.1"/>
    <property type="molecule type" value="Genomic_DNA"/>
</dbReference>
<gene>
    <name evidence="1" type="ORF">CTRU02_202775</name>
</gene>
<organism evidence="1 2">
    <name type="scientific">Colletotrichum truncatum</name>
    <name type="common">Anthracnose fungus</name>
    <name type="synonym">Colletotrichum capsici</name>
    <dbReference type="NCBI Taxonomy" id="5467"/>
    <lineage>
        <taxon>Eukaryota</taxon>
        <taxon>Fungi</taxon>
        <taxon>Dikarya</taxon>
        <taxon>Ascomycota</taxon>
        <taxon>Pezizomycotina</taxon>
        <taxon>Sordariomycetes</taxon>
        <taxon>Hypocreomycetidae</taxon>
        <taxon>Glomerellales</taxon>
        <taxon>Glomerellaceae</taxon>
        <taxon>Colletotrichum</taxon>
        <taxon>Colletotrichum truncatum species complex</taxon>
    </lineage>
</organism>
<evidence type="ECO:0000313" key="2">
    <source>
        <dbReference type="Proteomes" id="UP000805649"/>
    </source>
</evidence>
<keyword evidence="2" id="KW-1185">Reference proteome</keyword>
<accession>A0ACC3ZLA2</accession>
<reference evidence="1 2" key="1">
    <citation type="journal article" date="2020" name="Phytopathology">
        <title>Genome Sequence Resources of Colletotrichum truncatum, C. plurivorum, C. musicola, and C. sojae: Four Species Pathogenic to Soybean (Glycine max).</title>
        <authorList>
            <person name="Rogerio F."/>
            <person name="Boufleur T.R."/>
            <person name="Ciampi-Guillardi M."/>
            <person name="Sukno S.A."/>
            <person name="Thon M.R."/>
            <person name="Massola Junior N.S."/>
            <person name="Baroncelli R."/>
        </authorList>
    </citation>
    <scope>NUCLEOTIDE SEQUENCE [LARGE SCALE GENOMIC DNA]</scope>
    <source>
        <strain evidence="1 2">CMES1059</strain>
    </source>
</reference>
<comment type="caution">
    <text evidence="1">The sequence shown here is derived from an EMBL/GenBank/DDBJ whole genome shotgun (WGS) entry which is preliminary data.</text>
</comment>
<dbReference type="Proteomes" id="UP000805649">
    <property type="component" value="Unassembled WGS sequence"/>
</dbReference>
<sequence>MDIDFQADISVLQDILVPFEQKKLMLDIIHNEIVPYRYHDGPRLFPDLQFYSTLFYNRADFLEIWPFVNRFHTWISYLAFNSPEMTDEALRRLRTMVPGYAPNMKLSQIFQQPEHNPGPVFPPERPIQVLPQNQNLEDEAPMPHKSASRKKRAPVHRDDDHPLLADELNRPANFSYRGIIRDMEHFEEVDDAYEWHVKRKAGQSPTEDATWPSTTVEQKEHVKTLFDNITNMTNFYELRKATERLSSLLAQQAGEDSGPILVDEEGSSRKRQRTNKAGKQAERLRPSGVNKADWELMNPESSAVDRLAAVVHHPITDIEIEILCWRLLMAAMNAQKGFTMRLLWSGQRTTSTWDFFETFAERWSVICEQLLDCKLLVHSLTRADWISKFASAPHKERASKLSNDLLNGRRDVQNQVGREVIKAKTGAKEWTTTEDFEIRSKDGSVIVKGGQIGDKARRKLAVRGAKQDAESSASPPLTPF</sequence>
<evidence type="ECO:0000313" key="1">
    <source>
        <dbReference type="EMBL" id="KAL0944888.1"/>
    </source>
</evidence>
<protein>
    <submittedName>
        <fullName evidence="1">Uncharacterized protein</fullName>
    </submittedName>
</protein>